<evidence type="ECO:0000313" key="3">
    <source>
        <dbReference type="Proteomes" id="UP000600449"/>
    </source>
</evidence>
<dbReference type="GO" id="GO:0003700">
    <property type="term" value="F:DNA-binding transcription factor activity"/>
    <property type="evidence" value="ECO:0007669"/>
    <property type="project" value="InterPro"/>
</dbReference>
<dbReference type="SUPFAM" id="SSF46785">
    <property type="entry name" value="Winged helix' DNA-binding domain"/>
    <property type="match status" value="1"/>
</dbReference>
<dbReference type="InterPro" id="IPR036388">
    <property type="entry name" value="WH-like_DNA-bd_sf"/>
</dbReference>
<dbReference type="InterPro" id="IPR036390">
    <property type="entry name" value="WH_DNA-bd_sf"/>
</dbReference>
<dbReference type="SMART" id="SM00347">
    <property type="entry name" value="HTH_MARR"/>
    <property type="match status" value="1"/>
</dbReference>
<keyword evidence="3" id="KW-1185">Reference proteome</keyword>
<organism evidence="2 3">
    <name type="scientific">Salinarimonas ramus</name>
    <dbReference type="NCBI Taxonomy" id="690164"/>
    <lineage>
        <taxon>Bacteria</taxon>
        <taxon>Pseudomonadati</taxon>
        <taxon>Pseudomonadota</taxon>
        <taxon>Alphaproteobacteria</taxon>
        <taxon>Hyphomicrobiales</taxon>
        <taxon>Salinarimonadaceae</taxon>
        <taxon>Salinarimonas</taxon>
    </lineage>
</organism>
<sequence length="146" mass="15573">MSLDETRACLCLASRRAARAITAAFDRALKPHGLRATQFTLLSVLAIKGPTRIGTLATIVGTERTTMTRNVAVAEKAGLVVTRRDEADARQRLVGISARGRTVLEEAFVTWRRVQGELAAGLGAEAVDGLRRFSAAGRRPAMGAVS</sequence>
<feature type="domain" description="HTH marR-type" evidence="1">
    <location>
        <begin position="7"/>
        <end position="139"/>
    </location>
</feature>
<dbReference type="Proteomes" id="UP000600449">
    <property type="component" value="Unassembled WGS sequence"/>
</dbReference>
<dbReference type="Pfam" id="PF12802">
    <property type="entry name" value="MarR_2"/>
    <property type="match status" value="1"/>
</dbReference>
<dbReference type="PANTHER" id="PTHR33164:SF105">
    <property type="entry name" value="TRANSCRIPTIONAL REPRESSOR PROTEIN-RELATED"/>
    <property type="match status" value="1"/>
</dbReference>
<evidence type="ECO:0000259" key="1">
    <source>
        <dbReference type="PROSITE" id="PS50995"/>
    </source>
</evidence>
<dbReference type="RefSeq" id="WP_188914648.1">
    <property type="nucleotide sequence ID" value="NZ_BMMF01000011.1"/>
</dbReference>
<comment type="caution">
    <text evidence="2">The sequence shown here is derived from an EMBL/GenBank/DDBJ whole genome shotgun (WGS) entry which is preliminary data.</text>
</comment>
<reference evidence="2 3" key="1">
    <citation type="journal article" date="2014" name="Int. J. Syst. Evol. Microbiol.">
        <title>Complete genome sequence of Corynebacterium casei LMG S-19264T (=DSM 44701T), isolated from a smear-ripened cheese.</title>
        <authorList>
            <consortium name="US DOE Joint Genome Institute (JGI-PGF)"/>
            <person name="Walter F."/>
            <person name="Albersmeier A."/>
            <person name="Kalinowski J."/>
            <person name="Ruckert C."/>
        </authorList>
    </citation>
    <scope>NUCLEOTIDE SEQUENCE [LARGE SCALE GENOMIC DNA]</scope>
    <source>
        <strain evidence="2 3">CGMCC 1.9161</strain>
    </source>
</reference>
<dbReference type="GO" id="GO:0006950">
    <property type="term" value="P:response to stress"/>
    <property type="evidence" value="ECO:0007669"/>
    <property type="project" value="TreeGrafter"/>
</dbReference>
<dbReference type="EMBL" id="BMMF01000011">
    <property type="protein sequence ID" value="GGK45725.1"/>
    <property type="molecule type" value="Genomic_DNA"/>
</dbReference>
<dbReference type="PANTHER" id="PTHR33164">
    <property type="entry name" value="TRANSCRIPTIONAL REGULATOR, MARR FAMILY"/>
    <property type="match status" value="1"/>
</dbReference>
<name>A0A917QF09_9HYPH</name>
<evidence type="ECO:0000313" key="2">
    <source>
        <dbReference type="EMBL" id="GGK45725.1"/>
    </source>
</evidence>
<dbReference type="InterPro" id="IPR039422">
    <property type="entry name" value="MarR/SlyA-like"/>
</dbReference>
<dbReference type="Gene3D" id="1.10.10.10">
    <property type="entry name" value="Winged helix-like DNA-binding domain superfamily/Winged helix DNA-binding domain"/>
    <property type="match status" value="1"/>
</dbReference>
<protein>
    <submittedName>
        <fullName evidence="2">Transcriptional regulator</fullName>
    </submittedName>
</protein>
<dbReference type="InterPro" id="IPR000835">
    <property type="entry name" value="HTH_MarR-typ"/>
</dbReference>
<accession>A0A917QF09</accession>
<proteinExistence type="predicted"/>
<dbReference type="PROSITE" id="PS50995">
    <property type="entry name" value="HTH_MARR_2"/>
    <property type="match status" value="1"/>
</dbReference>
<dbReference type="AlphaFoldDB" id="A0A917QF09"/>
<gene>
    <name evidence="2" type="ORF">GCM10011322_36100</name>
</gene>